<protein>
    <submittedName>
        <fullName evidence="2">Mannosyltransferase MptA domain protein</fullName>
        <ecNumber evidence="2">2.4.1.-</ecNumber>
    </submittedName>
</protein>
<dbReference type="GO" id="GO:0016757">
    <property type="term" value="F:glycosyltransferase activity"/>
    <property type="evidence" value="ECO:0007669"/>
    <property type="project" value="UniProtKB-KW"/>
</dbReference>
<evidence type="ECO:0000313" key="3">
    <source>
        <dbReference type="Proteomes" id="UP000020681"/>
    </source>
</evidence>
<keyword evidence="1" id="KW-0812">Transmembrane</keyword>
<comment type="caution">
    <text evidence="2">The sequence shown here is derived from an EMBL/GenBank/DDBJ whole genome shotgun (WGS) entry which is preliminary data.</text>
</comment>
<sequence length="187" mass="20748">MLHVTRLIGIAIIAVSLPLLWWRFRRDDRAALTGIAWSMLIVVLFVPAALPWYYSWPLAVAAPLAQSRRSMAAIAGISTWIMVIFKPDGSHGMYSWLHFWIATGCALAAWYALYRAPDLRTRPGETPADEPAAPSIWAPRTLIRAQRASDGLDRAFLIGHGLRAADDFTSLVSMERVDGARVAHRVA</sequence>
<dbReference type="Proteomes" id="UP000020681">
    <property type="component" value="Unassembled WGS sequence"/>
</dbReference>
<feature type="transmembrane region" description="Helical" evidence="1">
    <location>
        <begin position="93"/>
        <end position="113"/>
    </location>
</feature>
<proteinExistence type="predicted"/>
<keyword evidence="2" id="KW-0808">Transferase</keyword>
<keyword evidence="1" id="KW-0472">Membrane</keyword>
<feature type="transmembrane region" description="Helical" evidence="1">
    <location>
        <begin position="30"/>
        <end position="50"/>
    </location>
</feature>
<evidence type="ECO:0000256" key="1">
    <source>
        <dbReference type="SAM" id="Phobius"/>
    </source>
</evidence>
<dbReference type="EC" id="2.4.1.-" evidence="2"/>
<organism evidence="2 3">
    <name type="scientific">Mycobacterium ulcerans str. Harvey</name>
    <dbReference type="NCBI Taxonomy" id="1299332"/>
    <lineage>
        <taxon>Bacteria</taxon>
        <taxon>Bacillati</taxon>
        <taxon>Actinomycetota</taxon>
        <taxon>Actinomycetes</taxon>
        <taxon>Mycobacteriales</taxon>
        <taxon>Mycobacteriaceae</taxon>
        <taxon>Mycobacterium</taxon>
        <taxon>Mycobacterium ulcerans group</taxon>
    </lineage>
</organism>
<keyword evidence="3" id="KW-1185">Reference proteome</keyword>
<accession>A0ABN0QT02</accession>
<keyword evidence="2" id="KW-0328">Glycosyltransferase</keyword>
<evidence type="ECO:0000313" key="2">
    <source>
        <dbReference type="EMBL" id="EUA87886.1"/>
    </source>
</evidence>
<dbReference type="EMBL" id="JAOL01000153">
    <property type="protein sequence ID" value="EUA87886.1"/>
    <property type="molecule type" value="Genomic_DNA"/>
</dbReference>
<gene>
    <name evidence="2" type="primary">mptA</name>
    <name evidence="2" type="ORF">I551_5654</name>
</gene>
<reference evidence="2 3" key="1">
    <citation type="submission" date="2014-01" db="EMBL/GenBank/DDBJ databases">
        <authorList>
            <person name="Dobos K."/>
            <person name="Lenaerts A."/>
            <person name="Ordway D."/>
            <person name="DeGroote M.A."/>
            <person name="Parker T."/>
            <person name="Sizemore C."/>
            <person name="Tallon L.J."/>
            <person name="Sadzewicz L.K."/>
            <person name="Sengamalay N."/>
            <person name="Fraser C.M."/>
            <person name="Hine E."/>
            <person name="Shefchek K.A."/>
            <person name="Das S.P."/>
            <person name="Tettelin H."/>
        </authorList>
    </citation>
    <scope>NUCLEOTIDE SEQUENCE [LARGE SCALE GENOMIC DNA]</scope>
    <source>
        <strain evidence="2 3">Harvey</strain>
    </source>
</reference>
<keyword evidence="1" id="KW-1133">Transmembrane helix</keyword>
<feature type="transmembrane region" description="Helical" evidence="1">
    <location>
        <begin position="7"/>
        <end position="24"/>
    </location>
</feature>
<name>A0ABN0QT02_MYCUL</name>